<dbReference type="Gene3D" id="3.30.360.10">
    <property type="entry name" value="Dihydrodipicolinate Reductase, domain 2"/>
    <property type="match status" value="1"/>
</dbReference>
<dbReference type="InterPro" id="IPR036291">
    <property type="entry name" value="NAD(P)-bd_dom_sf"/>
</dbReference>
<dbReference type="PANTHER" id="PTHR22604">
    <property type="entry name" value="OXIDOREDUCTASES"/>
    <property type="match status" value="1"/>
</dbReference>
<comment type="similarity">
    <text evidence="1">Belongs to the Gfo/Idh/MocA family.</text>
</comment>
<dbReference type="InterPro" id="IPR000683">
    <property type="entry name" value="Gfo/Idh/MocA-like_OxRdtase_N"/>
</dbReference>
<evidence type="ECO:0000259" key="4">
    <source>
        <dbReference type="Pfam" id="PF22725"/>
    </source>
</evidence>
<gene>
    <name evidence="5" type="ORF">GK108_26855</name>
</gene>
<dbReference type="RefSeq" id="WP_163954670.1">
    <property type="nucleotide sequence ID" value="NZ_JAAFZH010000018.1"/>
</dbReference>
<dbReference type="InterPro" id="IPR055170">
    <property type="entry name" value="GFO_IDH_MocA-like_dom"/>
</dbReference>
<comment type="caution">
    <text evidence="5">The sequence shown here is derived from an EMBL/GenBank/DDBJ whole genome shotgun (WGS) entry which is preliminary data.</text>
</comment>
<dbReference type="SUPFAM" id="SSF55347">
    <property type="entry name" value="Glyceraldehyde-3-phosphate dehydrogenase-like, C-terminal domain"/>
    <property type="match status" value="1"/>
</dbReference>
<dbReference type="Pfam" id="PF01408">
    <property type="entry name" value="GFO_IDH_MocA"/>
    <property type="match status" value="1"/>
</dbReference>
<protein>
    <submittedName>
        <fullName evidence="5">Gfo/Idh/MocA family oxidoreductase</fullName>
    </submittedName>
</protein>
<feature type="domain" description="GFO/IDH/MocA-like oxidoreductase" evidence="4">
    <location>
        <begin position="131"/>
        <end position="244"/>
    </location>
</feature>
<organism evidence="5 6">
    <name type="scientific">Spirosoma terrae</name>
    <dbReference type="NCBI Taxonomy" id="1968276"/>
    <lineage>
        <taxon>Bacteria</taxon>
        <taxon>Pseudomonadati</taxon>
        <taxon>Bacteroidota</taxon>
        <taxon>Cytophagia</taxon>
        <taxon>Cytophagales</taxon>
        <taxon>Cytophagaceae</taxon>
        <taxon>Spirosoma</taxon>
    </lineage>
</organism>
<reference evidence="5 6" key="1">
    <citation type="submission" date="2020-02" db="EMBL/GenBank/DDBJ databases">
        <title>Draft genome sequence of two Spirosoma agri KCTC 52727 and Spirosoma terrae KCTC 52035.</title>
        <authorList>
            <person name="Rojas J."/>
            <person name="Ambika Manirajan B."/>
            <person name="Suarez C."/>
            <person name="Ratering S."/>
            <person name="Schnell S."/>
        </authorList>
    </citation>
    <scope>NUCLEOTIDE SEQUENCE [LARGE SCALE GENOMIC DNA]</scope>
    <source>
        <strain evidence="5 6">KCTC 52035</strain>
    </source>
</reference>
<dbReference type="Pfam" id="PF22725">
    <property type="entry name" value="GFO_IDH_MocA_C3"/>
    <property type="match status" value="1"/>
</dbReference>
<dbReference type="SUPFAM" id="SSF51735">
    <property type="entry name" value="NAD(P)-binding Rossmann-fold domains"/>
    <property type="match status" value="1"/>
</dbReference>
<dbReference type="EMBL" id="JAAFZH010000018">
    <property type="protein sequence ID" value="NDU98534.1"/>
    <property type="molecule type" value="Genomic_DNA"/>
</dbReference>
<dbReference type="GO" id="GO:0016491">
    <property type="term" value="F:oxidoreductase activity"/>
    <property type="evidence" value="ECO:0007669"/>
    <property type="project" value="UniProtKB-KW"/>
</dbReference>
<evidence type="ECO:0000259" key="3">
    <source>
        <dbReference type="Pfam" id="PF01408"/>
    </source>
</evidence>
<dbReference type="Proteomes" id="UP000474175">
    <property type="component" value="Unassembled WGS sequence"/>
</dbReference>
<dbReference type="Gene3D" id="3.40.50.720">
    <property type="entry name" value="NAD(P)-binding Rossmann-like Domain"/>
    <property type="match status" value="1"/>
</dbReference>
<keyword evidence="6" id="KW-1185">Reference proteome</keyword>
<dbReference type="InterPro" id="IPR050984">
    <property type="entry name" value="Gfo/Idh/MocA_domain"/>
</dbReference>
<sequence length="321" mass="35300">MIRWGILGPGRIAHKFAQDLLTVPDAQLYAVASSNLGRAQEFAQQYGATHALGSYQELLTLPDLDVVYVATPHTHHHENVLMLLNGGVAVLGEKPFAMNSEQVRDMVETARTKRVFLMEALWSRFMPGIVKALDLATSGTIGKVVSVKADFGFKAQFSPEGRLFNKSLGGGALLDIGIYPLFLAYLMLGKPQSIKASASFGQTGADEQCGMILTYENGQLALLDCTLQAKTDCVGIIQGELGQIRLHSRFHETKAITVQLEGQEPAVFEFDRETFGYEYEIRHVMDCLTDQLTESPLWSLADSLNLIKILDDVRAEAGITY</sequence>
<evidence type="ECO:0000256" key="1">
    <source>
        <dbReference type="ARBA" id="ARBA00010928"/>
    </source>
</evidence>
<evidence type="ECO:0000313" key="6">
    <source>
        <dbReference type="Proteomes" id="UP000474175"/>
    </source>
</evidence>
<dbReference type="GO" id="GO:0000166">
    <property type="term" value="F:nucleotide binding"/>
    <property type="evidence" value="ECO:0007669"/>
    <property type="project" value="InterPro"/>
</dbReference>
<feature type="domain" description="Gfo/Idh/MocA-like oxidoreductase N-terminal" evidence="3">
    <location>
        <begin position="2"/>
        <end position="118"/>
    </location>
</feature>
<evidence type="ECO:0000313" key="5">
    <source>
        <dbReference type="EMBL" id="NDU98534.1"/>
    </source>
</evidence>
<evidence type="ECO:0000256" key="2">
    <source>
        <dbReference type="ARBA" id="ARBA00023002"/>
    </source>
</evidence>
<name>A0A6L9LDA5_9BACT</name>
<dbReference type="PANTHER" id="PTHR22604:SF105">
    <property type="entry name" value="TRANS-1,2-DIHYDROBENZENE-1,2-DIOL DEHYDROGENASE"/>
    <property type="match status" value="1"/>
</dbReference>
<proteinExistence type="inferred from homology"/>
<dbReference type="AlphaFoldDB" id="A0A6L9LDA5"/>
<keyword evidence="2" id="KW-0560">Oxidoreductase</keyword>
<accession>A0A6L9LDA5</accession>